<keyword evidence="5" id="KW-1185">Reference proteome</keyword>
<dbReference type="InterPro" id="IPR012502">
    <property type="entry name" value="WAPL_dom"/>
</dbReference>
<dbReference type="RefSeq" id="XP_009045293.1">
    <property type="nucleotide sequence ID" value="XM_009047045.1"/>
</dbReference>
<dbReference type="OrthoDB" id="78088at2759"/>
<dbReference type="STRING" id="225164.V4B828"/>
<dbReference type="InterPro" id="IPR039874">
    <property type="entry name" value="WAPL"/>
</dbReference>
<feature type="region of interest" description="Disordered" evidence="2">
    <location>
        <begin position="262"/>
        <end position="301"/>
    </location>
</feature>
<feature type="compositionally biased region" description="Basic and acidic residues" evidence="2">
    <location>
        <begin position="280"/>
        <end position="293"/>
    </location>
</feature>
<dbReference type="CTD" id="20244641"/>
<dbReference type="InterPro" id="IPR022771">
    <property type="entry name" value="WAPL_C"/>
</dbReference>
<dbReference type="EMBL" id="KB199905">
    <property type="protein sequence ID" value="ESP03811.1"/>
    <property type="molecule type" value="Genomic_DNA"/>
</dbReference>
<organism evidence="4 5">
    <name type="scientific">Lottia gigantea</name>
    <name type="common">Giant owl limpet</name>
    <dbReference type="NCBI Taxonomy" id="225164"/>
    <lineage>
        <taxon>Eukaryota</taxon>
        <taxon>Metazoa</taxon>
        <taxon>Spiralia</taxon>
        <taxon>Lophotrochozoa</taxon>
        <taxon>Mollusca</taxon>
        <taxon>Gastropoda</taxon>
        <taxon>Patellogastropoda</taxon>
        <taxon>Lottioidea</taxon>
        <taxon>Lottiidae</taxon>
        <taxon>Lottia</taxon>
    </lineage>
</organism>
<sequence>MDLDTESLNLMLRLLEVDSDKEREKQYDQSTKKELEKNKFKVKQLCEQLRKAGFAKTLDLDCLTTGNLAMESLLSLTSRRAGEWFKEELRSQGALDHIVDTIASCSKCAESVLLMDSSKTLPIMKKLDRCLRVLENITYMNTDNQSYLIDYKNALLISSLCGALKGCVQCLPSYPVTEDPEENKEVKESIGWITFNCMLAVLRVLLNVTHDNDVGSAKVGAQECVINIVLECILSITQFIPQEQKFDLLVLLFCEREEAARQMEDKEEEGEGSTPAPTETQKDEASAHNKSGEWEETETGVQWISNEESTNEKEDPSPLDDDETFTKALHKAGKHMENSIVASYIALLLGCLIRDNKDYVDSVKFYLPNQSFEAMIKTLKKFLGFMNLTIAIGNTGGKSIARVIEVLESC</sequence>
<dbReference type="InterPro" id="IPR011989">
    <property type="entry name" value="ARM-like"/>
</dbReference>
<feature type="domain" description="WAPL" evidence="3">
    <location>
        <begin position="1"/>
        <end position="389"/>
    </location>
</feature>
<gene>
    <name evidence="4" type="ORF">LOTGIDRAFT_185128</name>
</gene>
<evidence type="ECO:0000313" key="5">
    <source>
        <dbReference type="Proteomes" id="UP000030746"/>
    </source>
</evidence>
<accession>V4B828</accession>
<dbReference type="Proteomes" id="UP000030746">
    <property type="component" value="Unassembled WGS sequence"/>
</dbReference>
<dbReference type="OMA" id="MIEECED"/>
<name>V4B828_LOTGI</name>
<dbReference type="HOGENOM" id="CLU_032425_0_0_1"/>
<dbReference type="KEGG" id="lgi:LOTGIDRAFT_185128"/>
<evidence type="ECO:0000256" key="2">
    <source>
        <dbReference type="SAM" id="MobiDB-lite"/>
    </source>
</evidence>
<dbReference type="Pfam" id="PF07814">
    <property type="entry name" value="WAPL"/>
    <property type="match status" value="1"/>
</dbReference>
<protein>
    <recommendedName>
        <fullName evidence="3">WAPL domain-containing protein</fullName>
    </recommendedName>
</protein>
<evidence type="ECO:0000259" key="3">
    <source>
        <dbReference type="PROSITE" id="PS51271"/>
    </source>
</evidence>
<proteinExistence type="inferred from homology"/>
<dbReference type="PANTHER" id="PTHR22100:SF13">
    <property type="entry name" value="WINGS APART-LIKE PROTEIN HOMOLOG"/>
    <property type="match status" value="1"/>
</dbReference>
<comment type="similarity">
    <text evidence="1">Belongs to the WAPL family.</text>
</comment>
<reference evidence="4 5" key="1">
    <citation type="journal article" date="2013" name="Nature">
        <title>Insights into bilaterian evolution from three spiralian genomes.</title>
        <authorList>
            <person name="Simakov O."/>
            <person name="Marletaz F."/>
            <person name="Cho S.J."/>
            <person name="Edsinger-Gonzales E."/>
            <person name="Havlak P."/>
            <person name="Hellsten U."/>
            <person name="Kuo D.H."/>
            <person name="Larsson T."/>
            <person name="Lv J."/>
            <person name="Arendt D."/>
            <person name="Savage R."/>
            <person name="Osoegawa K."/>
            <person name="de Jong P."/>
            <person name="Grimwood J."/>
            <person name="Chapman J.A."/>
            <person name="Shapiro H."/>
            <person name="Aerts A."/>
            <person name="Otillar R.P."/>
            <person name="Terry A.Y."/>
            <person name="Boore J.L."/>
            <person name="Grigoriev I.V."/>
            <person name="Lindberg D.R."/>
            <person name="Seaver E.C."/>
            <person name="Weisblat D.A."/>
            <person name="Putnam N.H."/>
            <person name="Rokhsar D.S."/>
        </authorList>
    </citation>
    <scope>NUCLEOTIDE SEQUENCE [LARGE SCALE GENOMIC DNA]</scope>
</reference>
<dbReference type="Gene3D" id="1.25.10.10">
    <property type="entry name" value="Leucine-rich Repeat Variant"/>
    <property type="match status" value="1"/>
</dbReference>
<dbReference type="PROSITE" id="PS51271">
    <property type="entry name" value="WAPL"/>
    <property type="match status" value="1"/>
</dbReference>
<evidence type="ECO:0000313" key="4">
    <source>
        <dbReference type="EMBL" id="ESP03811.1"/>
    </source>
</evidence>
<dbReference type="GeneID" id="20244641"/>
<evidence type="ECO:0000256" key="1">
    <source>
        <dbReference type="ARBA" id="ARBA00006854"/>
    </source>
</evidence>
<dbReference type="AlphaFoldDB" id="V4B828"/>
<dbReference type="PANTHER" id="PTHR22100">
    <property type="entry name" value="WINGS APART-LIKE PROTEIN HOMOLOG"/>
    <property type="match status" value="1"/>
</dbReference>